<dbReference type="AlphaFoldDB" id="A0A225WAC1"/>
<dbReference type="PANTHER" id="PTHR46599:SF3">
    <property type="entry name" value="PIGGYBAC TRANSPOSABLE ELEMENT-DERIVED PROTEIN 4"/>
    <property type="match status" value="1"/>
</dbReference>
<dbReference type="STRING" id="4795.A0A225WAC1"/>
<organism evidence="3 4">
    <name type="scientific">Phytophthora megakarya</name>
    <dbReference type="NCBI Taxonomy" id="4795"/>
    <lineage>
        <taxon>Eukaryota</taxon>
        <taxon>Sar</taxon>
        <taxon>Stramenopiles</taxon>
        <taxon>Oomycota</taxon>
        <taxon>Peronosporomycetes</taxon>
        <taxon>Peronosporales</taxon>
        <taxon>Peronosporaceae</taxon>
        <taxon>Phytophthora</taxon>
    </lineage>
</organism>
<name>A0A225WAC1_9STRA</name>
<feature type="region of interest" description="Disordered" evidence="1">
    <location>
        <begin position="524"/>
        <end position="547"/>
    </location>
</feature>
<evidence type="ECO:0000259" key="2">
    <source>
        <dbReference type="Pfam" id="PF13843"/>
    </source>
</evidence>
<comment type="caution">
    <text evidence="3">The sequence shown here is derived from an EMBL/GenBank/DDBJ whole genome shotgun (WGS) entry which is preliminary data.</text>
</comment>
<dbReference type="Proteomes" id="UP000198211">
    <property type="component" value="Unassembled WGS sequence"/>
</dbReference>
<gene>
    <name evidence="3" type="ORF">PHMEG_00011806</name>
</gene>
<dbReference type="Pfam" id="PF13843">
    <property type="entry name" value="DDE_Tnp_1_7"/>
    <property type="match status" value="1"/>
</dbReference>
<evidence type="ECO:0000313" key="4">
    <source>
        <dbReference type="Proteomes" id="UP000198211"/>
    </source>
</evidence>
<feature type="compositionally biased region" description="Basic residues" evidence="1">
    <location>
        <begin position="532"/>
        <end position="547"/>
    </location>
</feature>
<feature type="domain" description="PiggyBac transposable element-derived protein" evidence="2">
    <location>
        <begin position="46"/>
        <end position="391"/>
    </location>
</feature>
<dbReference type="EMBL" id="NBNE01001284">
    <property type="protein sequence ID" value="OWZ14676.1"/>
    <property type="molecule type" value="Genomic_DNA"/>
</dbReference>
<dbReference type="OrthoDB" id="6357869at2759"/>
<dbReference type="PANTHER" id="PTHR46599">
    <property type="entry name" value="PIGGYBAC TRANSPOSABLE ELEMENT-DERIVED PROTEIN 4"/>
    <property type="match status" value="1"/>
</dbReference>
<evidence type="ECO:0000313" key="3">
    <source>
        <dbReference type="EMBL" id="OWZ14676.1"/>
    </source>
</evidence>
<evidence type="ECO:0000256" key="1">
    <source>
        <dbReference type="SAM" id="MobiDB-lite"/>
    </source>
</evidence>
<dbReference type="InterPro" id="IPR029526">
    <property type="entry name" value="PGBD"/>
</dbReference>
<reference evidence="4" key="1">
    <citation type="submission" date="2017-03" db="EMBL/GenBank/DDBJ databases">
        <title>Phytopthora megakarya and P. palmivora, two closely related causual agents of cacao black pod achieved similar genome size and gene model numbers by different mechanisms.</title>
        <authorList>
            <person name="Ali S."/>
            <person name="Shao J."/>
            <person name="Larry D.J."/>
            <person name="Kronmiller B."/>
            <person name="Shen D."/>
            <person name="Strem M.D."/>
            <person name="Melnick R.L."/>
            <person name="Guiltinan M.J."/>
            <person name="Tyler B.M."/>
            <person name="Meinhardt L.W."/>
            <person name="Bailey B.A."/>
        </authorList>
    </citation>
    <scope>NUCLEOTIDE SEQUENCE [LARGE SCALE GENOMIC DNA]</scope>
    <source>
        <strain evidence="4">zdho120</strain>
    </source>
</reference>
<accession>A0A225WAC1</accession>
<protein>
    <recommendedName>
        <fullName evidence="2">PiggyBac transposable element-derived protein domain-containing protein</fullName>
    </recommendedName>
</protein>
<proteinExistence type="predicted"/>
<keyword evidence="4" id="KW-1185">Reference proteome</keyword>
<sequence length="547" mass="63556">MPVGMWQHIAECRNFYMYEKLENRVDAYFEKKEKRDAKAKAAGLPVANTNTQSRRDVRQDFMSVKPTLPHEICVYIGLLCTRTIMPNREKLANHWRQDDVGAISRGIYGRFLARDRFMDISRNLHLNSNQDPRAKTDRAYKIRSVVIVLQETFVKSFVPPAELSFDEAMLPSRSSYNRIRMYMKDNPHNFEAYCGQTQHIAESGVVDIKSGPAAVVRNLPAVFGDKDPSNEMWLVVVDRFYTSNVLAEQLWIIGFNTIEIIMMNRRGFCKAVVSKKKKRPKNIPRGTLTFARSKLVNNMTAVCWWDSKPVHFLLVGGNFELDRVERREKTGELKAVPYPKIIKSYHQFMGGVDIHDQLRLQRYSVQRAITYRKYYKSLCLELVDLAITNGFTVHRAFCKKEIKPLTRVQYMCRLHLEPIALTAGDMFEANTFQPGHTPKQVDEWRDHSGQMQKNCEVCAMRTESKRGATTTSYFNDCDFAGPIYLCMKLKWSEDYTVMNCWEIWHTVYKNGKAIKAEMKGKFLVREPPRTAHSPKKPPFKRRHVESE</sequence>